<gene>
    <name evidence="1" type="ORF">Scaly_2524800</name>
</gene>
<dbReference type="AlphaFoldDB" id="A0AAW2LUY8"/>
<comment type="caution">
    <text evidence="1">The sequence shown here is derived from an EMBL/GenBank/DDBJ whole genome shotgun (WGS) entry which is preliminary data.</text>
</comment>
<evidence type="ECO:0000313" key="1">
    <source>
        <dbReference type="EMBL" id="KAL0322284.1"/>
    </source>
</evidence>
<name>A0AAW2LUY8_9LAMI</name>
<organism evidence="1">
    <name type="scientific">Sesamum calycinum</name>
    <dbReference type="NCBI Taxonomy" id="2727403"/>
    <lineage>
        <taxon>Eukaryota</taxon>
        <taxon>Viridiplantae</taxon>
        <taxon>Streptophyta</taxon>
        <taxon>Embryophyta</taxon>
        <taxon>Tracheophyta</taxon>
        <taxon>Spermatophyta</taxon>
        <taxon>Magnoliopsida</taxon>
        <taxon>eudicotyledons</taxon>
        <taxon>Gunneridae</taxon>
        <taxon>Pentapetalae</taxon>
        <taxon>asterids</taxon>
        <taxon>lamiids</taxon>
        <taxon>Lamiales</taxon>
        <taxon>Pedaliaceae</taxon>
        <taxon>Sesamum</taxon>
    </lineage>
</organism>
<sequence>MLNPMEGLEMRRLEEGQFLIRFNDIIDRNQALEGCPRSFEKNVLILNGIGINENPMNVDLDWCEFFIYVHDLPLSKMKFGVASFIGNLIGKFHDIEMDDSG</sequence>
<protein>
    <submittedName>
        <fullName evidence="1">Uncharacterized protein</fullName>
    </submittedName>
</protein>
<dbReference type="EMBL" id="JACGWM010000016">
    <property type="protein sequence ID" value="KAL0322284.1"/>
    <property type="molecule type" value="Genomic_DNA"/>
</dbReference>
<reference evidence="1" key="2">
    <citation type="journal article" date="2024" name="Plant">
        <title>Genomic evolution and insights into agronomic trait innovations of Sesamum species.</title>
        <authorList>
            <person name="Miao H."/>
            <person name="Wang L."/>
            <person name="Qu L."/>
            <person name="Liu H."/>
            <person name="Sun Y."/>
            <person name="Le M."/>
            <person name="Wang Q."/>
            <person name="Wei S."/>
            <person name="Zheng Y."/>
            <person name="Lin W."/>
            <person name="Duan Y."/>
            <person name="Cao H."/>
            <person name="Xiong S."/>
            <person name="Wang X."/>
            <person name="Wei L."/>
            <person name="Li C."/>
            <person name="Ma Q."/>
            <person name="Ju M."/>
            <person name="Zhao R."/>
            <person name="Li G."/>
            <person name="Mu C."/>
            <person name="Tian Q."/>
            <person name="Mei H."/>
            <person name="Zhang T."/>
            <person name="Gao T."/>
            <person name="Zhang H."/>
        </authorList>
    </citation>
    <scope>NUCLEOTIDE SEQUENCE</scope>
    <source>
        <strain evidence="1">KEN8</strain>
    </source>
</reference>
<accession>A0AAW2LUY8</accession>
<reference evidence="1" key="1">
    <citation type="submission" date="2020-06" db="EMBL/GenBank/DDBJ databases">
        <authorList>
            <person name="Li T."/>
            <person name="Hu X."/>
            <person name="Zhang T."/>
            <person name="Song X."/>
            <person name="Zhang H."/>
            <person name="Dai N."/>
            <person name="Sheng W."/>
            <person name="Hou X."/>
            <person name="Wei L."/>
        </authorList>
    </citation>
    <scope>NUCLEOTIDE SEQUENCE</scope>
    <source>
        <strain evidence="1">KEN8</strain>
        <tissue evidence="1">Leaf</tissue>
    </source>
</reference>
<proteinExistence type="predicted"/>